<organism evidence="2 3">
    <name type="scientific">Rhizopus azygosporus</name>
    <name type="common">Rhizopus microsporus var. azygosporus</name>
    <dbReference type="NCBI Taxonomy" id="86630"/>
    <lineage>
        <taxon>Eukaryota</taxon>
        <taxon>Fungi</taxon>
        <taxon>Fungi incertae sedis</taxon>
        <taxon>Mucoromycota</taxon>
        <taxon>Mucoromycotina</taxon>
        <taxon>Mucoromycetes</taxon>
        <taxon>Mucorales</taxon>
        <taxon>Mucorineae</taxon>
        <taxon>Rhizopodaceae</taxon>
        <taxon>Rhizopus</taxon>
    </lineage>
</organism>
<feature type="transmembrane region" description="Helical" evidence="1">
    <location>
        <begin position="39"/>
        <end position="59"/>
    </location>
</feature>
<keyword evidence="3" id="KW-1185">Reference proteome</keyword>
<accession>A0A367JD77</accession>
<dbReference type="Proteomes" id="UP000252139">
    <property type="component" value="Unassembled WGS sequence"/>
</dbReference>
<proteinExistence type="predicted"/>
<evidence type="ECO:0000256" key="1">
    <source>
        <dbReference type="SAM" id="Phobius"/>
    </source>
</evidence>
<evidence type="ECO:0000313" key="2">
    <source>
        <dbReference type="EMBL" id="RCH87898.1"/>
    </source>
</evidence>
<sequence length="67" mass="7719">MEHLFHDYIHPAYTTAHATFTDQWSNVVMSTQNLMRDKFTLGCILAILIASSTAIWHIWVDPGQNEE</sequence>
<gene>
    <name evidence="2" type="ORF">CU097_007717</name>
</gene>
<keyword evidence="1" id="KW-0812">Transmembrane</keyword>
<name>A0A367JD77_RHIAZ</name>
<keyword evidence="1" id="KW-0472">Membrane</keyword>
<dbReference type="EMBL" id="PJQL01001570">
    <property type="protein sequence ID" value="RCH87898.1"/>
    <property type="molecule type" value="Genomic_DNA"/>
</dbReference>
<comment type="caution">
    <text evidence="2">The sequence shown here is derived from an EMBL/GenBank/DDBJ whole genome shotgun (WGS) entry which is preliminary data.</text>
</comment>
<protein>
    <submittedName>
        <fullName evidence="2">Uncharacterized protein</fullName>
    </submittedName>
</protein>
<keyword evidence="1" id="KW-1133">Transmembrane helix</keyword>
<evidence type="ECO:0000313" key="3">
    <source>
        <dbReference type="Proteomes" id="UP000252139"/>
    </source>
</evidence>
<dbReference type="AlphaFoldDB" id="A0A367JD77"/>
<reference evidence="2 3" key="1">
    <citation type="journal article" date="2018" name="G3 (Bethesda)">
        <title>Phylogenetic and Phylogenomic Definition of Rhizopus Species.</title>
        <authorList>
            <person name="Gryganskyi A.P."/>
            <person name="Golan J."/>
            <person name="Dolatabadi S."/>
            <person name="Mondo S."/>
            <person name="Robb S."/>
            <person name="Idnurm A."/>
            <person name="Muszewska A."/>
            <person name="Steczkiewicz K."/>
            <person name="Masonjones S."/>
            <person name="Liao H.L."/>
            <person name="Gajdeczka M.T."/>
            <person name="Anike F."/>
            <person name="Vuek A."/>
            <person name="Anishchenko I.M."/>
            <person name="Voigt K."/>
            <person name="de Hoog G.S."/>
            <person name="Smith M.E."/>
            <person name="Heitman J."/>
            <person name="Vilgalys R."/>
            <person name="Stajich J.E."/>
        </authorList>
    </citation>
    <scope>NUCLEOTIDE SEQUENCE [LARGE SCALE GENOMIC DNA]</scope>
    <source>
        <strain evidence="2 3">CBS 357.93</strain>
    </source>
</reference>